<evidence type="ECO:0000313" key="3">
    <source>
        <dbReference type="Proteomes" id="UP000321513"/>
    </source>
</evidence>
<feature type="compositionally biased region" description="Polar residues" evidence="1">
    <location>
        <begin position="39"/>
        <end position="51"/>
    </location>
</feature>
<name>A0A512BCN3_9BACT</name>
<accession>A0A512BCN3</accession>
<organism evidence="2 3">
    <name type="scientific">Segetibacter aerophilus</name>
    <dbReference type="NCBI Taxonomy" id="670293"/>
    <lineage>
        <taxon>Bacteria</taxon>
        <taxon>Pseudomonadati</taxon>
        <taxon>Bacteroidota</taxon>
        <taxon>Chitinophagia</taxon>
        <taxon>Chitinophagales</taxon>
        <taxon>Chitinophagaceae</taxon>
        <taxon>Segetibacter</taxon>
    </lineage>
</organism>
<reference evidence="2 3" key="1">
    <citation type="submission" date="2019-07" db="EMBL/GenBank/DDBJ databases">
        <title>Whole genome shotgun sequence of Segetibacter aerophilus NBRC 106135.</title>
        <authorList>
            <person name="Hosoyama A."/>
            <person name="Uohara A."/>
            <person name="Ohji S."/>
            <person name="Ichikawa N."/>
        </authorList>
    </citation>
    <scope>NUCLEOTIDE SEQUENCE [LARGE SCALE GENOMIC DNA]</scope>
    <source>
        <strain evidence="2 3">NBRC 106135</strain>
    </source>
</reference>
<evidence type="ECO:0000313" key="2">
    <source>
        <dbReference type="EMBL" id="GEO09730.1"/>
    </source>
</evidence>
<dbReference type="Proteomes" id="UP000321513">
    <property type="component" value="Unassembled WGS sequence"/>
</dbReference>
<gene>
    <name evidence="2" type="ORF">SAE01_22260</name>
</gene>
<dbReference type="EMBL" id="BJYT01000007">
    <property type="protein sequence ID" value="GEO09730.1"/>
    <property type="molecule type" value="Genomic_DNA"/>
</dbReference>
<feature type="compositionally biased region" description="Basic and acidic residues" evidence="1">
    <location>
        <begin position="18"/>
        <end position="27"/>
    </location>
</feature>
<protein>
    <submittedName>
        <fullName evidence="2">Uncharacterized protein</fullName>
    </submittedName>
</protein>
<keyword evidence="3" id="KW-1185">Reference proteome</keyword>
<sequence length="51" mass="5962">MSQMIKILYHFPKRYKNNESKKQEKKPFYGLRVRPADTLATSTRSDTTGAK</sequence>
<comment type="caution">
    <text evidence="2">The sequence shown here is derived from an EMBL/GenBank/DDBJ whole genome shotgun (WGS) entry which is preliminary data.</text>
</comment>
<dbReference type="AlphaFoldDB" id="A0A512BCN3"/>
<feature type="region of interest" description="Disordered" evidence="1">
    <location>
        <begin position="18"/>
        <end position="51"/>
    </location>
</feature>
<evidence type="ECO:0000256" key="1">
    <source>
        <dbReference type="SAM" id="MobiDB-lite"/>
    </source>
</evidence>
<proteinExistence type="predicted"/>